<evidence type="ECO:0000313" key="2">
    <source>
        <dbReference type="EMBL" id="KAA2256933.1"/>
    </source>
</evidence>
<feature type="region of interest" description="Disordered" evidence="1">
    <location>
        <begin position="278"/>
        <end position="297"/>
    </location>
</feature>
<protein>
    <submittedName>
        <fullName evidence="2">Uncharacterized protein</fullName>
    </submittedName>
</protein>
<feature type="compositionally biased region" description="Polar residues" evidence="1">
    <location>
        <begin position="188"/>
        <end position="200"/>
    </location>
</feature>
<sequence length="297" mass="29061">MGQRAGTGASRLRRLLSRTLLVAGGALAGTAVAWALSTASASADVVSGGDLVNPVAAPTRAEAVATDAKDLAALPPASTVPTAVPTIPADTVATSVAPVVRPTEAAAASVADALRAERARSYVPPAAPGLDQVVAGLGRGFGSTLPAGVVGGALDQNQGQRGTSAAPAVADQQQAQRSVAGDLPALATTPTDQSARQSAEQARFAPTSAQDDRPGAARPLSPVDPAPFPLAPVTPPANVPGPCACGQSGTGSTGGPQSACDTVSFSHFLGTAASRALKPAAQRVSVVPGKQPGTTPD</sequence>
<dbReference type="AlphaFoldDB" id="A0A5B2WY91"/>
<reference evidence="2 3" key="1">
    <citation type="submission" date="2019-09" db="EMBL/GenBank/DDBJ databases">
        <title>Goodfellowia gen. nov., a new genus of the Pseudonocardineae related to Actinoalloteichus, containing Goodfellowia coeruleoviolacea gen. nov., comb. nov. gen. nov., comb. nov.</title>
        <authorList>
            <person name="Labeda D."/>
        </authorList>
    </citation>
    <scope>NUCLEOTIDE SEQUENCE [LARGE SCALE GENOMIC DNA]</scope>
    <source>
        <strain evidence="2 3">AN110305</strain>
    </source>
</reference>
<gene>
    <name evidence="2" type="ORF">F0L68_25900</name>
</gene>
<keyword evidence="3" id="KW-1185">Reference proteome</keyword>
<comment type="caution">
    <text evidence="2">The sequence shown here is derived from an EMBL/GenBank/DDBJ whole genome shotgun (WGS) entry which is preliminary data.</text>
</comment>
<feature type="region of interest" description="Disordered" evidence="1">
    <location>
        <begin position="152"/>
        <end position="234"/>
    </location>
</feature>
<dbReference type="RefSeq" id="WP_149852410.1">
    <property type="nucleotide sequence ID" value="NZ_VUOB01000048.1"/>
</dbReference>
<evidence type="ECO:0000313" key="3">
    <source>
        <dbReference type="Proteomes" id="UP000323454"/>
    </source>
</evidence>
<evidence type="ECO:0000256" key="1">
    <source>
        <dbReference type="SAM" id="MobiDB-lite"/>
    </source>
</evidence>
<accession>A0A5B2WY91</accession>
<organism evidence="2 3">
    <name type="scientific">Solihabitans fulvus</name>
    <dbReference type="NCBI Taxonomy" id="1892852"/>
    <lineage>
        <taxon>Bacteria</taxon>
        <taxon>Bacillati</taxon>
        <taxon>Actinomycetota</taxon>
        <taxon>Actinomycetes</taxon>
        <taxon>Pseudonocardiales</taxon>
        <taxon>Pseudonocardiaceae</taxon>
        <taxon>Solihabitans</taxon>
    </lineage>
</organism>
<proteinExistence type="predicted"/>
<feature type="compositionally biased region" description="Pro residues" evidence="1">
    <location>
        <begin position="222"/>
        <end position="234"/>
    </location>
</feature>
<dbReference type="EMBL" id="VUOB01000048">
    <property type="protein sequence ID" value="KAA2256933.1"/>
    <property type="molecule type" value="Genomic_DNA"/>
</dbReference>
<name>A0A5B2WY91_9PSEU</name>
<dbReference type="Proteomes" id="UP000323454">
    <property type="component" value="Unassembled WGS sequence"/>
</dbReference>
<feature type="compositionally biased region" description="Low complexity" evidence="1">
    <location>
        <begin position="165"/>
        <end position="176"/>
    </location>
</feature>
<reference evidence="2 3" key="2">
    <citation type="submission" date="2019-09" db="EMBL/GenBank/DDBJ databases">
        <authorList>
            <person name="Jin C."/>
        </authorList>
    </citation>
    <scope>NUCLEOTIDE SEQUENCE [LARGE SCALE GENOMIC DNA]</scope>
    <source>
        <strain evidence="2 3">AN110305</strain>
    </source>
</reference>